<protein>
    <submittedName>
        <fullName evidence="1">Uncharacterized protein</fullName>
    </submittedName>
</protein>
<organism evidence="1 2">
    <name type="scientific">Bordetella hinzii OH87 BAL007II</name>
    <dbReference type="NCBI Taxonomy" id="1331262"/>
    <lineage>
        <taxon>Bacteria</taxon>
        <taxon>Pseudomonadati</taxon>
        <taxon>Pseudomonadota</taxon>
        <taxon>Betaproteobacteria</taxon>
        <taxon>Burkholderiales</taxon>
        <taxon>Alcaligenaceae</taxon>
        <taxon>Bordetella</taxon>
    </lineage>
</organism>
<dbReference type="RefSeq" id="WP_032964185.1">
    <property type="nucleotide sequence ID" value="NZ_JHEM01000029.1"/>
</dbReference>
<sequence length="242" mass="26168">MKITLTDTPLLTTQQIGELASSLDAIHSRVLKAIERLNKDVATKKAEIAARWKNTSSFSGADVARFEQTETLSAIGQIKDNSRAELDGLLKQAGAPHTQLVAQRPFYDSPAKVLTRAALGDPKRTEYLQQLQHAGPAELGHMAQVAVGTKNVALASAVLSLLDKMHSKDRPVGPAELAVAMKLEDYEKVREYIKLGDARLQGILVAVRTWQSGRSNPLNTVSLAMREQEIDHALIGGGDGDA</sequence>
<dbReference type="Proteomes" id="UP000025748">
    <property type="component" value="Unassembled WGS sequence"/>
</dbReference>
<proteinExistence type="predicted"/>
<gene>
    <name evidence="1" type="ORF">L544_0346</name>
</gene>
<accession>A0ABR4QVS2</accession>
<name>A0ABR4QVS2_9BORD</name>
<keyword evidence="2" id="KW-1185">Reference proteome</keyword>
<evidence type="ECO:0000313" key="2">
    <source>
        <dbReference type="Proteomes" id="UP000025748"/>
    </source>
</evidence>
<evidence type="ECO:0000313" key="1">
    <source>
        <dbReference type="EMBL" id="KCB21852.1"/>
    </source>
</evidence>
<comment type="caution">
    <text evidence="1">The sequence shown here is derived from an EMBL/GenBank/DDBJ whole genome shotgun (WGS) entry which is preliminary data.</text>
</comment>
<dbReference type="EMBL" id="JHEM01000029">
    <property type="protein sequence ID" value="KCB21852.1"/>
    <property type="molecule type" value="Genomic_DNA"/>
</dbReference>
<reference evidence="1 2" key="1">
    <citation type="submission" date="2014-03" db="EMBL/GenBank/DDBJ databases">
        <title>Genome sequence of Bordetella hinzii.</title>
        <authorList>
            <person name="Register K."/>
            <person name="Harvill E."/>
            <person name="Goodfield L.L."/>
            <person name="Ivanov Y.V."/>
            <person name="Meyer J.A."/>
            <person name="Muse S.J."/>
            <person name="Jacobs N."/>
            <person name="Bendor L."/>
            <person name="Smallridge W.E."/>
            <person name="Brinkac L.M."/>
            <person name="Sanka R."/>
            <person name="Kim M."/>
            <person name="Losada L."/>
        </authorList>
    </citation>
    <scope>NUCLEOTIDE SEQUENCE [LARGE SCALE GENOMIC DNA]</scope>
    <source>
        <strain evidence="1 2">OH87 BAL007II</strain>
    </source>
</reference>